<dbReference type="InterPro" id="IPR005893">
    <property type="entry name" value="PotA-like"/>
</dbReference>
<dbReference type="AlphaFoldDB" id="A0A367FK43"/>
<accession>A0A367FK43</accession>
<dbReference type="SUPFAM" id="SSF52540">
    <property type="entry name" value="P-loop containing nucleoside triphosphate hydrolases"/>
    <property type="match status" value="1"/>
</dbReference>
<dbReference type="InterPro" id="IPR017871">
    <property type="entry name" value="ABC_transporter-like_CS"/>
</dbReference>
<evidence type="ECO:0000256" key="7">
    <source>
        <dbReference type="RuleBase" id="RU364083"/>
    </source>
</evidence>
<comment type="similarity">
    <text evidence="7">Belongs to the ABC transporter superfamily. Spermidine/putrescine importer (TC 3.A.1.11.1) family.</text>
</comment>
<feature type="domain" description="ABC transporter" evidence="8">
    <location>
        <begin position="24"/>
        <end position="258"/>
    </location>
</feature>
<comment type="function">
    <text evidence="7">Part of the ABC transporter complex PotABCD involved in spermidine/putrescine import. Responsible for energy coupling to the transport system.</text>
</comment>
<dbReference type="Pfam" id="PF00005">
    <property type="entry name" value="ABC_tran"/>
    <property type="match status" value="1"/>
</dbReference>
<name>A0A367FK43_9ACTN</name>
<dbReference type="InterPro" id="IPR003593">
    <property type="entry name" value="AAA+_ATPase"/>
</dbReference>
<comment type="subunit">
    <text evidence="7">The complex is composed of two ATP-binding proteins (PotA), two transmembrane proteins (PotB and PotC) and a solute-binding protein (PotD).</text>
</comment>
<dbReference type="InterPro" id="IPR013611">
    <property type="entry name" value="Transp-assoc_OB_typ2"/>
</dbReference>
<dbReference type="EC" id="7.6.2.11" evidence="7"/>
<organism evidence="9 10">
    <name type="scientific">Sphaerisporangium album</name>
    <dbReference type="NCBI Taxonomy" id="509200"/>
    <lineage>
        <taxon>Bacteria</taxon>
        <taxon>Bacillati</taxon>
        <taxon>Actinomycetota</taxon>
        <taxon>Actinomycetes</taxon>
        <taxon>Streptosporangiales</taxon>
        <taxon>Streptosporangiaceae</taxon>
        <taxon>Sphaerisporangium</taxon>
    </lineage>
</organism>
<dbReference type="InterPro" id="IPR017879">
    <property type="entry name" value="PotA_ATP-bd"/>
</dbReference>
<dbReference type="GO" id="GO:0016887">
    <property type="term" value="F:ATP hydrolysis activity"/>
    <property type="evidence" value="ECO:0007669"/>
    <property type="project" value="InterPro"/>
</dbReference>
<sequence length="387" mass="42255">MTDIQAGKEAAAPAASDISPVPAIELDGVVKEYHAHGEVVQAVKGVSLSIAEGEFFSMLGPSGCGKTTTMRMIAGFEDPSRGTVRLHGQDVTNVPPNRRDVNMVFQSYALFPHMNVWENVAFGLRRKRVPEAEIKRRVGEMLEIVDLTGRENRRPRQMSGGQQQRVALARALVNNPRALLLDEPLGALDLKLRQAMQMELKRIQREVGITFVYVTHDQNEALTMSDRIAVMNDGLVEQLAGPREIYERPATTFVAGFIGTSNLLSGTAAQVSGGTAVIRVGDGERVLVPVGDRTREGGQVEVTVRPEKIRISHEQPDADVSAVRGVVSEVVYLGTYNSYAVNLASGAEFTVFEQNARDSSITAERGESVWLSWQPQHSYAIGSRTTS</sequence>
<dbReference type="GO" id="GO:0015594">
    <property type="term" value="F:ABC-type putrescine transporter activity"/>
    <property type="evidence" value="ECO:0007669"/>
    <property type="project" value="InterPro"/>
</dbReference>
<evidence type="ECO:0000256" key="5">
    <source>
        <dbReference type="ARBA" id="ARBA00022967"/>
    </source>
</evidence>
<dbReference type="InterPro" id="IPR008995">
    <property type="entry name" value="Mo/tungstate-bd_C_term_dom"/>
</dbReference>
<evidence type="ECO:0000313" key="9">
    <source>
        <dbReference type="EMBL" id="RCG30746.1"/>
    </source>
</evidence>
<dbReference type="FunFam" id="3.40.50.300:FF:000133">
    <property type="entry name" value="Spermidine/putrescine import ATP-binding protein PotA"/>
    <property type="match status" value="1"/>
</dbReference>
<evidence type="ECO:0000259" key="8">
    <source>
        <dbReference type="PROSITE" id="PS50893"/>
    </source>
</evidence>
<evidence type="ECO:0000256" key="3">
    <source>
        <dbReference type="ARBA" id="ARBA00022741"/>
    </source>
</evidence>
<dbReference type="CDD" id="cd03300">
    <property type="entry name" value="ABC_PotA_N"/>
    <property type="match status" value="1"/>
</dbReference>
<gene>
    <name evidence="7" type="primary">potA</name>
    <name evidence="9" type="ORF">DQ384_12195</name>
</gene>
<keyword evidence="2 7" id="KW-1003">Cell membrane</keyword>
<dbReference type="PANTHER" id="PTHR42781">
    <property type="entry name" value="SPERMIDINE/PUTRESCINE IMPORT ATP-BINDING PROTEIN POTA"/>
    <property type="match status" value="1"/>
</dbReference>
<proteinExistence type="inferred from homology"/>
<evidence type="ECO:0000256" key="6">
    <source>
        <dbReference type="ARBA" id="ARBA00023136"/>
    </source>
</evidence>
<dbReference type="GO" id="GO:0005524">
    <property type="term" value="F:ATP binding"/>
    <property type="evidence" value="ECO:0007669"/>
    <property type="project" value="UniProtKB-KW"/>
</dbReference>
<keyword evidence="10" id="KW-1185">Reference proteome</keyword>
<dbReference type="InterPro" id="IPR003439">
    <property type="entry name" value="ABC_transporter-like_ATP-bd"/>
</dbReference>
<dbReference type="Pfam" id="PF08402">
    <property type="entry name" value="TOBE_2"/>
    <property type="match status" value="1"/>
</dbReference>
<comment type="caution">
    <text evidence="9">The sequence shown here is derived from an EMBL/GenBank/DDBJ whole genome shotgun (WGS) entry which is preliminary data.</text>
</comment>
<evidence type="ECO:0000256" key="2">
    <source>
        <dbReference type="ARBA" id="ARBA00022475"/>
    </source>
</evidence>
<dbReference type="OrthoDB" id="7838608at2"/>
<dbReference type="NCBIfam" id="TIGR01187">
    <property type="entry name" value="potA"/>
    <property type="match status" value="1"/>
</dbReference>
<keyword evidence="6 7" id="KW-0472">Membrane</keyword>
<dbReference type="SUPFAM" id="SSF50331">
    <property type="entry name" value="MOP-like"/>
    <property type="match status" value="1"/>
</dbReference>
<dbReference type="SMART" id="SM00382">
    <property type="entry name" value="AAA"/>
    <property type="match status" value="1"/>
</dbReference>
<dbReference type="PROSITE" id="PS00211">
    <property type="entry name" value="ABC_TRANSPORTER_1"/>
    <property type="match status" value="1"/>
</dbReference>
<dbReference type="InterPro" id="IPR050093">
    <property type="entry name" value="ABC_SmlMolc_Importer"/>
</dbReference>
<reference evidence="9 10" key="1">
    <citation type="submission" date="2018-06" db="EMBL/GenBank/DDBJ databases">
        <title>Sphaerisporangium craniellae sp. nov., isolated from a marine sponge in the South China Sea.</title>
        <authorList>
            <person name="Li L."/>
        </authorList>
    </citation>
    <scope>NUCLEOTIDE SEQUENCE [LARGE SCALE GENOMIC DNA]</scope>
    <source>
        <strain evidence="9 10">CCTCC AA 208026</strain>
    </source>
</reference>
<keyword evidence="3 7" id="KW-0547">Nucleotide-binding</keyword>
<dbReference type="PANTHER" id="PTHR42781:SF4">
    <property type="entry name" value="SPERMIDINE_PUTRESCINE IMPORT ATP-BINDING PROTEIN POTA"/>
    <property type="match status" value="1"/>
</dbReference>
<comment type="catalytic activity">
    <reaction evidence="7">
        <text>ATP + H2O + polyamine-[polyamine-binding protein]Side 1 = ADP + phosphate + polyamineSide 2 + [polyamine-binding protein]Side 1.</text>
        <dbReference type="EC" id="7.6.2.11"/>
    </reaction>
</comment>
<protein>
    <recommendedName>
        <fullName evidence="7">Spermidine/putrescine import ATP-binding protein PotA</fullName>
        <ecNumber evidence="7">7.6.2.11</ecNumber>
    </recommendedName>
</protein>
<keyword evidence="1 7" id="KW-0813">Transport</keyword>
<keyword evidence="5 7" id="KW-1278">Translocase</keyword>
<dbReference type="Gene3D" id="3.40.50.300">
    <property type="entry name" value="P-loop containing nucleotide triphosphate hydrolases"/>
    <property type="match status" value="1"/>
</dbReference>
<dbReference type="GO" id="GO:0043190">
    <property type="term" value="C:ATP-binding cassette (ABC) transporter complex"/>
    <property type="evidence" value="ECO:0007669"/>
    <property type="project" value="InterPro"/>
</dbReference>
<evidence type="ECO:0000256" key="1">
    <source>
        <dbReference type="ARBA" id="ARBA00022448"/>
    </source>
</evidence>
<evidence type="ECO:0000256" key="4">
    <source>
        <dbReference type="ARBA" id="ARBA00022840"/>
    </source>
</evidence>
<dbReference type="InterPro" id="IPR027417">
    <property type="entry name" value="P-loop_NTPase"/>
</dbReference>
<dbReference type="EMBL" id="QOIL01000006">
    <property type="protein sequence ID" value="RCG30746.1"/>
    <property type="molecule type" value="Genomic_DNA"/>
</dbReference>
<dbReference type="Proteomes" id="UP000253094">
    <property type="component" value="Unassembled WGS sequence"/>
</dbReference>
<dbReference type="PROSITE" id="PS50893">
    <property type="entry name" value="ABC_TRANSPORTER_2"/>
    <property type="match status" value="1"/>
</dbReference>
<dbReference type="RefSeq" id="WP_114028878.1">
    <property type="nucleotide sequence ID" value="NZ_QOIL01000006.1"/>
</dbReference>
<keyword evidence="4 7" id="KW-0067">ATP-binding</keyword>
<evidence type="ECO:0000313" key="10">
    <source>
        <dbReference type="Proteomes" id="UP000253094"/>
    </source>
</evidence>
<dbReference type="Gene3D" id="2.40.50.100">
    <property type="match status" value="1"/>
</dbReference>